<evidence type="ECO:0000313" key="3">
    <source>
        <dbReference type="Proteomes" id="UP000805841"/>
    </source>
</evidence>
<name>A0ABR7ZAA4_9PSED</name>
<evidence type="ECO:0008006" key="4">
    <source>
        <dbReference type="Google" id="ProtNLM"/>
    </source>
</evidence>
<dbReference type="EMBL" id="JAAOCA010000060">
    <property type="protein sequence ID" value="MBD1602244.1"/>
    <property type="molecule type" value="Genomic_DNA"/>
</dbReference>
<gene>
    <name evidence="2" type="ORF">HAQ05_26555</name>
</gene>
<comment type="caution">
    <text evidence="2">The sequence shown here is derived from an EMBL/GenBank/DDBJ whole genome shotgun (WGS) entry which is preliminary data.</text>
</comment>
<protein>
    <recommendedName>
        <fullName evidence="4">Mu-like prophage FluMu N-terminal domain-containing protein</fullName>
    </recommendedName>
</protein>
<reference evidence="2 3" key="1">
    <citation type="journal article" date="2020" name="Insects">
        <title>Bacteria Belonging to Pseudomonas typographi sp. nov. from the Bark Beetle Ips typographus Have Genomic Potential to Aid in the Host Ecology.</title>
        <authorList>
            <person name="Peral-Aranega E."/>
            <person name="Saati-Santamaria Z."/>
            <person name="Kolarik M."/>
            <person name="Rivas R."/>
            <person name="Garcia-Fraile P."/>
        </authorList>
    </citation>
    <scope>NUCLEOTIDE SEQUENCE [LARGE SCALE GENOMIC DNA]</scope>
    <source>
        <strain evidence="2 3">CA3A</strain>
    </source>
</reference>
<evidence type="ECO:0000313" key="2">
    <source>
        <dbReference type="EMBL" id="MBD1602244.1"/>
    </source>
</evidence>
<organism evidence="2 3">
    <name type="scientific">Pseudomonas typographi</name>
    <dbReference type="NCBI Taxonomy" id="2715964"/>
    <lineage>
        <taxon>Bacteria</taxon>
        <taxon>Pseudomonadati</taxon>
        <taxon>Pseudomonadota</taxon>
        <taxon>Gammaproteobacteria</taxon>
        <taxon>Pseudomonadales</taxon>
        <taxon>Pseudomonadaceae</taxon>
        <taxon>Pseudomonas</taxon>
    </lineage>
</organism>
<feature type="compositionally biased region" description="Basic and acidic residues" evidence="1">
    <location>
        <begin position="51"/>
        <end position="65"/>
    </location>
</feature>
<dbReference type="Proteomes" id="UP000805841">
    <property type="component" value="Unassembled WGS sequence"/>
</dbReference>
<proteinExistence type="predicted"/>
<accession>A0ABR7ZAA4</accession>
<feature type="region of interest" description="Disordered" evidence="1">
    <location>
        <begin position="44"/>
        <end position="65"/>
    </location>
</feature>
<keyword evidence="3" id="KW-1185">Reference proteome</keyword>
<dbReference type="RefSeq" id="WP_190426979.1">
    <property type="nucleotide sequence ID" value="NZ_JAAOCA010000060.1"/>
</dbReference>
<sequence>MTDVTIKPLRTYEDRGEIRKRGGEAYTAPSSLAKELEARGLCEIVEDSEPTEEKAGKKTTAKPKE</sequence>
<evidence type="ECO:0000256" key="1">
    <source>
        <dbReference type="SAM" id="MobiDB-lite"/>
    </source>
</evidence>